<organism evidence="1">
    <name type="scientific">Ooceraea biroi</name>
    <name type="common">Clonal raider ant</name>
    <name type="synonym">Cerapachys biroi</name>
    <dbReference type="NCBI Taxonomy" id="2015173"/>
    <lineage>
        <taxon>Eukaryota</taxon>
        <taxon>Metazoa</taxon>
        <taxon>Ecdysozoa</taxon>
        <taxon>Arthropoda</taxon>
        <taxon>Hexapoda</taxon>
        <taxon>Insecta</taxon>
        <taxon>Pterygota</taxon>
        <taxon>Neoptera</taxon>
        <taxon>Endopterygota</taxon>
        <taxon>Hymenoptera</taxon>
        <taxon>Apocrita</taxon>
        <taxon>Aculeata</taxon>
        <taxon>Formicoidea</taxon>
        <taxon>Formicidae</taxon>
        <taxon>Dorylinae</taxon>
        <taxon>Ooceraea</taxon>
    </lineage>
</organism>
<protein>
    <submittedName>
        <fullName evidence="1">Uncharacterized protein</fullName>
    </submittedName>
</protein>
<evidence type="ECO:0000313" key="1">
    <source>
        <dbReference type="EMBL" id="RLU25246.1"/>
    </source>
</evidence>
<name>A0A3L8DXZ6_OOCBI</name>
<reference evidence="1" key="1">
    <citation type="journal article" date="2018" name="Genome Res.">
        <title>The genomic architecture and molecular evolution of ant odorant receptors.</title>
        <authorList>
            <person name="McKenzie S.K."/>
            <person name="Kronauer D.J.C."/>
        </authorList>
    </citation>
    <scope>NUCLEOTIDE SEQUENCE [LARGE SCALE GENOMIC DNA]</scope>
    <source>
        <strain evidence="1">Clonal line C1</strain>
    </source>
</reference>
<dbReference type="OrthoDB" id="7201605at2759"/>
<gene>
    <name evidence="1" type="ORF">DMN91_003339</name>
</gene>
<comment type="caution">
    <text evidence="1">The sequence shown here is derived from an EMBL/GenBank/DDBJ whole genome shotgun (WGS) entry which is preliminary data.</text>
</comment>
<dbReference type="EMBL" id="QOIP01000003">
    <property type="protein sequence ID" value="RLU25246.1"/>
    <property type="molecule type" value="Genomic_DNA"/>
</dbReference>
<accession>A0A3L8DXZ6</accession>
<sequence>MIVEVEEDLRDFATICRRDYLGKKVVRPTECRPLPSYSPPLNILNGPYKQYLNTRLENQSLPENERSEDPEDYLNEIHNKFPRLKNALPRVALDEEMIQRRNDKLKKTAYQVDYSGEFIADEYFLSRLDQPRKEVTLPQGWIIPKTVQRYTYRNPWTSPMKGLIKPLKIVKPRNNLDPDPKEREILRVTTGNSEYADVIGVTGERIMLQDLANRTLDCGSH</sequence>
<dbReference type="Proteomes" id="UP000279307">
    <property type="component" value="Chromosome 3"/>
</dbReference>
<proteinExistence type="predicted"/>
<reference evidence="1" key="2">
    <citation type="submission" date="2018-07" db="EMBL/GenBank/DDBJ databases">
        <authorList>
            <person name="Mckenzie S.K."/>
            <person name="Kronauer D.J.C."/>
        </authorList>
    </citation>
    <scope>NUCLEOTIDE SEQUENCE</scope>
    <source>
        <strain evidence="1">Clonal line C1</strain>
    </source>
</reference>
<dbReference type="AlphaFoldDB" id="A0A3L8DXZ6"/>